<dbReference type="GO" id="GO:0005886">
    <property type="term" value="C:plasma membrane"/>
    <property type="evidence" value="ECO:0007669"/>
    <property type="project" value="UniProtKB-SubCell"/>
</dbReference>
<dbReference type="EMBL" id="UESZ01000001">
    <property type="protein sequence ID" value="SSA32781.1"/>
    <property type="molecule type" value="Genomic_DNA"/>
</dbReference>
<feature type="transmembrane region" description="Helical" evidence="7">
    <location>
        <begin position="69"/>
        <end position="87"/>
    </location>
</feature>
<feature type="transmembrane region" description="Helical" evidence="7">
    <location>
        <begin position="357"/>
        <end position="377"/>
    </location>
</feature>
<keyword evidence="5 7" id="KW-1133">Transmembrane helix</keyword>
<feature type="transmembrane region" description="Helical" evidence="7">
    <location>
        <begin position="38"/>
        <end position="57"/>
    </location>
</feature>
<dbReference type="PANTHER" id="PTHR23517">
    <property type="entry name" value="RESISTANCE PROTEIN MDTM, PUTATIVE-RELATED-RELATED"/>
    <property type="match status" value="1"/>
</dbReference>
<evidence type="ECO:0000256" key="7">
    <source>
        <dbReference type="SAM" id="Phobius"/>
    </source>
</evidence>
<evidence type="ECO:0000259" key="8">
    <source>
        <dbReference type="PROSITE" id="PS50850"/>
    </source>
</evidence>
<proteinExistence type="predicted"/>
<evidence type="ECO:0000256" key="5">
    <source>
        <dbReference type="ARBA" id="ARBA00022989"/>
    </source>
</evidence>
<feature type="transmembrane region" description="Helical" evidence="7">
    <location>
        <begin position="7"/>
        <end position="26"/>
    </location>
</feature>
<dbReference type="PROSITE" id="PS50850">
    <property type="entry name" value="MFS"/>
    <property type="match status" value="1"/>
</dbReference>
<name>A0A2Y8ZK62_9MICO</name>
<keyword evidence="3" id="KW-1003">Cell membrane</keyword>
<keyword evidence="10" id="KW-1185">Reference proteome</keyword>
<dbReference type="PANTHER" id="PTHR23517:SF3">
    <property type="entry name" value="INTEGRAL MEMBRANE TRANSPORT PROTEIN"/>
    <property type="match status" value="1"/>
</dbReference>
<feature type="transmembrane region" description="Helical" evidence="7">
    <location>
        <begin position="291"/>
        <end position="317"/>
    </location>
</feature>
<feature type="transmembrane region" description="Helical" evidence="7">
    <location>
        <begin position="263"/>
        <end position="285"/>
    </location>
</feature>
<keyword evidence="4 7" id="KW-0812">Transmembrane</keyword>
<protein>
    <submittedName>
        <fullName evidence="9">Predicted arabinose efflux permease, MFS family</fullName>
    </submittedName>
</protein>
<evidence type="ECO:0000256" key="6">
    <source>
        <dbReference type="ARBA" id="ARBA00023136"/>
    </source>
</evidence>
<feature type="transmembrane region" description="Helical" evidence="7">
    <location>
        <begin position="156"/>
        <end position="176"/>
    </location>
</feature>
<evidence type="ECO:0000313" key="9">
    <source>
        <dbReference type="EMBL" id="SSA32781.1"/>
    </source>
</evidence>
<dbReference type="Gene3D" id="1.20.1250.20">
    <property type="entry name" value="MFS general substrate transporter like domains"/>
    <property type="match status" value="2"/>
</dbReference>
<feature type="transmembrane region" description="Helical" evidence="7">
    <location>
        <begin position="329"/>
        <end position="351"/>
    </location>
</feature>
<keyword evidence="6 7" id="KW-0472">Membrane</keyword>
<dbReference type="Proteomes" id="UP000250028">
    <property type="component" value="Unassembled WGS sequence"/>
</dbReference>
<dbReference type="InterPro" id="IPR011701">
    <property type="entry name" value="MFS"/>
</dbReference>
<feature type="transmembrane region" description="Helical" evidence="7">
    <location>
        <begin position="228"/>
        <end position="251"/>
    </location>
</feature>
<evidence type="ECO:0000256" key="1">
    <source>
        <dbReference type="ARBA" id="ARBA00004651"/>
    </source>
</evidence>
<sequence length="388" mass="40240">MRWLEPWYSAYAITGLMVLGVAPILMPVTVDGAGHGATIVGLVVAAFYVGGLFAPVLGSLADRTGRQRAVFLATFPIMAVTVAGFAFTREVWLWALLALVFGGAGSLCGTVAGLFVVEAHPQNEWNDRLSWFRLAYGAGQVVGLIIAAVAATHLKLGWLVTAVLLACGFLLGRIGLPQLRPSPPKKTSPTAPGHRRLFPIFILTWLLTMTGVQTYFNVVPLIMRDAFGISASTTSLLFLVGAVIGTAIYPFCGKLANRVGPGLVLLIGLVITAISFAAMAVAHSADLPGKSVIGALALVTSAIAYAPEVVAATMMIVRVAPGDQGSAMGLLNGIIAAGAVIGAIAPSFLAAMWGYSALPAVALVVLMAAAAAGIPLYRKIIWIPAHSS</sequence>
<comment type="subcellular location">
    <subcellularLocation>
        <location evidence="1">Cell membrane</location>
        <topology evidence="1">Multi-pass membrane protein</topology>
    </subcellularLocation>
</comment>
<accession>A0A2Y8ZK62</accession>
<keyword evidence="2" id="KW-0813">Transport</keyword>
<evidence type="ECO:0000256" key="4">
    <source>
        <dbReference type="ARBA" id="ARBA00022692"/>
    </source>
</evidence>
<dbReference type="OrthoDB" id="4612864at2"/>
<dbReference type="Pfam" id="PF07690">
    <property type="entry name" value="MFS_1"/>
    <property type="match status" value="2"/>
</dbReference>
<dbReference type="SUPFAM" id="SSF103473">
    <property type="entry name" value="MFS general substrate transporter"/>
    <property type="match status" value="1"/>
</dbReference>
<evidence type="ECO:0000313" key="10">
    <source>
        <dbReference type="Proteomes" id="UP000250028"/>
    </source>
</evidence>
<reference evidence="10" key="1">
    <citation type="submission" date="2016-10" db="EMBL/GenBank/DDBJ databases">
        <authorList>
            <person name="Varghese N."/>
            <person name="Submissions S."/>
        </authorList>
    </citation>
    <scope>NUCLEOTIDE SEQUENCE [LARGE SCALE GENOMIC DNA]</scope>
    <source>
        <strain evidence="10">DSM 22951</strain>
    </source>
</reference>
<feature type="transmembrane region" description="Helical" evidence="7">
    <location>
        <begin position="93"/>
        <end position="117"/>
    </location>
</feature>
<evidence type="ECO:0000256" key="3">
    <source>
        <dbReference type="ARBA" id="ARBA00022475"/>
    </source>
</evidence>
<dbReference type="GO" id="GO:0022857">
    <property type="term" value="F:transmembrane transporter activity"/>
    <property type="evidence" value="ECO:0007669"/>
    <property type="project" value="InterPro"/>
</dbReference>
<feature type="transmembrane region" description="Helical" evidence="7">
    <location>
        <begin position="129"/>
        <end position="150"/>
    </location>
</feature>
<dbReference type="InterPro" id="IPR050171">
    <property type="entry name" value="MFS_Transporters"/>
</dbReference>
<dbReference type="InterPro" id="IPR020846">
    <property type="entry name" value="MFS_dom"/>
</dbReference>
<feature type="transmembrane region" description="Helical" evidence="7">
    <location>
        <begin position="197"/>
        <end position="216"/>
    </location>
</feature>
<dbReference type="RefSeq" id="WP_109683570.1">
    <property type="nucleotide sequence ID" value="NZ_QGDN01000001.1"/>
</dbReference>
<feature type="domain" description="Major facilitator superfamily (MFS) profile" evidence="8">
    <location>
        <begin position="1"/>
        <end position="387"/>
    </location>
</feature>
<dbReference type="AlphaFoldDB" id="A0A2Y8ZK62"/>
<dbReference type="InterPro" id="IPR036259">
    <property type="entry name" value="MFS_trans_sf"/>
</dbReference>
<organism evidence="9 10">
    <name type="scientific">Branchiibius hedensis</name>
    <dbReference type="NCBI Taxonomy" id="672460"/>
    <lineage>
        <taxon>Bacteria</taxon>
        <taxon>Bacillati</taxon>
        <taxon>Actinomycetota</taxon>
        <taxon>Actinomycetes</taxon>
        <taxon>Micrococcales</taxon>
        <taxon>Dermacoccaceae</taxon>
        <taxon>Branchiibius</taxon>
    </lineage>
</organism>
<evidence type="ECO:0000256" key="2">
    <source>
        <dbReference type="ARBA" id="ARBA00022448"/>
    </source>
</evidence>
<gene>
    <name evidence="9" type="ORF">SAMN04489750_0045</name>
</gene>